<dbReference type="EMBL" id="GEDC01027723">
    <property type="protein sequence ID" value="JAS09575.1"/>
    <property type="molecule type" value="Transcribed_RNA"/>
</dbReference>
<evidence type="ECO:0008006" key="3">
    <source>
        <dbReference type="Google" id="ProtNLM"/>
    </source>
</evidence>
<reference evidence="2" key="1">
    <citation type="submission" date="2015-12" db="EMBL/GenBank/DDBJ databases">
        <title>De novo transcriptome assembly of four potential Pierce s Disease insect vectors from Arizona vineyards.</title>
        <authorList>
            <person name="Tassone E.E."/>
        </authorList>
    </citation>
    <scope>NUCLEOTIDE SEQUENCE</scope>
</reference>
<evidence type="ECO:0000256" key="1">
    <source>
        <dbReference type="SAM" id="Phobius"/>
    </source>
</evidence>
<keyword evidence="1" id="KW-0472">Membrane</keyword>
<name>A0A1B6C8K1_9HEMI</name>
<feature type="transmembrane region" description="Helical" evidence="1">
    <location>
        <begin position="28"/>
        <end position="52"/>
    </location>
</feature>
<proteinExistence type="predicted"/>
<dbReference type="AlphaFoldDB" id="A0A1B6C8K1"/>
<feature type="non-terminal residue" evidence="2">
    <location>
        <position position="569"/>
    </location>
</feature>
<sequence>MKPDWPQVSSKARRSIGQFQRRFRVLNIFYNLFSCCLMILLLPAFIFLFLIVNLNRYIWLVILKKKYPNLEFINSTSVRSAVDNPRNPGILTVLLQVKGSCNIHMFKTQVQRDLLNRTKNGRLVFPHLRTKLSSVWGWYAWDKETASNFNIDNHITITQPVLEDSHIQKYISELVSKYMNPDHPPWHLKIVPSSNKFFVLIRLHHLYLSEEHIGLGDILLLEPEHSSWSNEIDEYLYHENLLAGTFKTPVAIPQVYQHICECFSNFWNELVSVYDPIENPKIQISPTIKTYMIIILITMVSVMKEYLRTESSGVKYIIRRETQRRFITKRLLWRSILETINPLTSIKYFISWSWWFIVMSALQILRTILHIPQYIYWIFLSYHVFRELLYLAKIVFSGPRVIFEEIFISKKRTQKHHLQTVSLCGRKSISWSYPVPLKYVQEIHEVTGASSCEILLSALSASLGDYFRKQGFSIPRAVLTTSRFIPQELLLSSTPTSNHDGGFLCLNLPICLPDRPLESLIAVQESLQDARSSQTSIYLASLYKLDHSLLPWLLPSAVARILLYALSRK</sequence>
<keyword evidence="1" id="KW-1133">Transmembrane helix</keyword>
<evidence type="ECO:0000313" key="2">
    <source>
        <dbReference type="EMBL" id="JAS09575.1"/>
    </source>
</evidence>
<organism evidence="2">
    <name type="scientific">Clastoptera arizonana</name>
    <name type="common">Arizona spittle bug</name>
    <dbReference type="NCBI Taxonomy" id="38151"/>
    <lineage>
        <taxon>Eukaryota</taxon>
        <taxon>Metazoa</taxon>
        <taxon>Ecdysozoa</taxon>
        <taxon>Arthropoda</taxon>
        <taxon>Hexapoda</taxon>
        <taxon>Insecta</taxon>
        <taxon>Pterygota</taxon>
        <taxon>Neoptera</taxon>
        <taxon>Paraneoptera</taxon>
        <taxon>Hemiptera</taxon>
        <taxon>Auchenorrhyncha</taxon>
        <taxon>Cercopoidea</taxon>
        <taxon>Clastopteridae</taxon>
        <taxon>Clastoptera</taxon>
    </lineage>
</organism>
<protein>
    <recommendedName>
        <fullName evidence="3">O-acyltransferase WSD1 C-terminal domain-containing protein</fullName>
    </recommendedName>
</protein>
<accession>A0A1B6C8K1</accession>
<keyword evidence="1" id="KW-0812">Transmembrane</keyword>
<gene>
    <name evidence="2" type="ORF">g.28124</name>
</gene>